<dbReference type="InterPro" id="IPR011723">
    <property type="entry name" value="Znf/thioredoxin_put"/>
</dbReference>
<dbReference type="EMBL" id="LFJJ01000079">
    <property type="protein sequence ID" value="KND60155.1"/>
    <property type="molecule type" value="Genomic_DNA"/>
</dbReference>
<dbReference type="OrthoDB" id="5294582at2"/>
<sequence>MALATRCPHCETVFKLDPHLLAPHDGRVRCGHCQEVFDAAHHRFELPDDDSASDEAQHAAILDDDIAIGPSPTPVSKTDGAPNKPKVAAPRTLDVGASLGNRRPVPPRPAALLPVSPSPDDDNDRTVHAGKPASNAAANEPAPPPADPDRVKQFVRVKAQPSDDQPGSQARAKPPLRPVDPPTEESSPFVDPVDDRAEPFIGPGRRTPEPPPPPRPAPTPAPAWRDDDEPGFGTEAAGIGHPASANEAFPVSHEAYAAPVHWTKHKGWRVVGAVLAVLLTLLLIVQAAWWLREDVMVMVPGTHTLYAQACDEIGCAIAPPRDIDGLQIEMSGLRQIDGPHKLELKLSLRNRLDVALAYPALELTLLDNNNVAVRRVLWPQEYARPGTIFAIGLPPQSAQPIVVRLDTGDAVAANYRVQVFYP</sequence>
<evidence type="ECO:0000256" key="2">
    <source>
        <dbReference type="SAM" id="Phobius"/>
    </source>
</evidence>
<feature type="transmembrane region" description="Helical" evidence="2">
    <location>
        <begin position="270"/>
        <end position="291"/>
    </location>
</feature>
<accession>A0A0L0MD16</accession>
<comment type="caution">
    <text evidence="4">The sequence shown here is derived from an EMBL/GenBank/DDBJ whole genome shotgun (WGS) entry which is preliminary data.</text>
</comment>
<dbReference type="NCBIfam" id="TIGR02098">
    <property type="entry name" value="MJ0042_CXXC"/>
    <property type="match status" value="1"/>
</dbReference>
<dbReference type="Proteomes" id="UP000036959">
    <property type="component" value="Unassembled WGS sequence"/>
</dbReference>
<feature type="compositionally biased region" description="Pro residues" evidence="1">
    <location>
        <begin position="209"/>
        <end position="221"/>
    </location>
</feature>
<evidence type="ECO:0000256" key="1">
    <source>
        <dbReference type="SAM" id="MobiDB-lite"/>
    </source>
</evidence>
<keyword evidence="2 4" id="KW-0812">Transmembrane</keyword>
<dbReference type="Pfam" id="PF11906">
    <property type="entry name" value="DUF3426"/>
    <property type="match status" value="1"/>
</dbReference>
<evidence type="ECO:0000313" key="4">
    <source>
        <dbReference type="EMBL" id="KND60155.1"/>
    </source>
</evidence>
<protein>
    <submittedName>
        <fullName evidence="4">Putative transmembrane protein</fullName>
    </submittedName>
</protein>
<dbReference type="PATRIC" id="fig|242163.4.peg.6635"/>
<evidence type="ECO:0000259" key="3">
    <source>
        <dbReference type="Pfam" id="PF13719"/>
    </source>
</evidence>
<keyword evidence="2" id="KW-1133">Transmembrane helix</keyword>
<evidence type="ECO:0000313" key="5">
    <source>
        <dbReference type="Proteomes" id="UP000036959"/>
    </source>
</evidence>
<gene>
    <name evidence="4" type="ORF">BVER_00141</name>
</gene>
<reference evidence="5" key="1">
    <citation type="submission" date="2015-06" db="EMBL/GenBank/DDBJ databases">
        <title>Comparative genomics of Burkholderia leaf nodule symbionts.</title>
        <authorList>
            <person name="Carlier A."/>
            <person name="Eberl L."/>
            <person name="Pinto-Carbo M."/>
        </authorList>
    </citation>
    <scope>NUCLEOTIDE SEQUENCE [LARGE SCALE GENOMIC DNA]</scope>
    <source>
        <strain evidence="5">UZHbot4</strain>
    </source>
</reference>
<dbReference type="InterPro" id="IPR021834">
    <property type="entry name" value="DUF3426"/>
</dbReference>
<organism evidence="4 5">
    <name type="scientific">Candidatus Burkholderia verschuerenii</name>
    <dbReference type="NCBI Taxonomy" id="242163"/>
    <lineage>
        <taxon>Bacteria</taxon>
        <taxon>Pseudomonadati</taxon>
        <taxon>Pseudomonadota</taxon>
        <taxon>Betaproteobacteria</taxon>
        <taxon>Burkholderiales</taxon>
        <taxon>Burkholderiaceae</taxon>
        <taxon>Burkholderia</taxon>
    </lineage>
</organism>
<keyword evidence="5" id="KW-1185">Reference proteome</keyword>
<dbReference type="AlphaFoldDB" id="A0A0L0MD16"/>
<dbReference type="Pfam" id="PF13719">
    <property type="entry name" value="Zn_ribbon_5"/>
    <property type="match status" value="1"/>
</dbReference>
<keyword evidence="2" id="KW-0472">Membrane</keyword>
<proteinExistence type="predicted"/>
<dbReference type="RefSeq" id="WP_050454000.1">
    <property type="nucleotide sequence ID" value="NZ_LFJJ01000079.1"/>
</dbReference>
<feature type="region of interest" description="Disordered" evidence="1">
    <location>
        <begin position="63"/>
        <end position="244"/>
    </location>
</feature>
<name>A0A0L0MD16_9BURK</name>
<feature type="domain" description="Zinc finger/thioredoxin putative" evidence="3">
    <location>
        <begin position="3"/>
        <end position="39"/>
    </location>
</feature>